<evidence type="ECO:0000313" key="4">
    <source>
        <dbReference type="Proteomes" id="UP000694569"/>
    </source>
</evidence>
<dbReference type="InterPro" id="IPR039373">
    <property type="entry name" value="Peptidase_M28B"/>
</dbReference>
<dbReference type="InterPro" id="IPR046450">
    <property type="entry name" value="PA_dom_sf"/>
</dbReference>
<evidence type="ECO:0000256" key="1">
    <source>
        <dbReference type="SAM" id="MobiDB-lite"/>
    </source>
</evidence>
<keyword evidence="2" id="KW-0472">Membrane</keyword>
<dbReference type="Gene3D" id="1.20.930.40">
    <property type="entry name" value="Transferrin receptor-like, dimerisation domain"/>
    <property type="match status" value="1"/>
</dbReference>
<protein>
    <submittedName>
        <fullName evidence="3">N-acetylated alpha-linked acidic dipeptidase like 2</fullName>
    </submittedName>
</protein>
<feature type="transmembrane region" description="Helical" evidence="2">
    <location>
        <begin position="68"/>
        <end position="91"/>
    </location>
</feature>
<dbReference type="SUPFAM" id="SSF52025">
    <property type="entry name" value="PA domain"/>
    <property type="match status" value="1"/>
</dbReference>
<proteinExistence type="predicted"/>
<name>A0A8C5QUB4_9ANUR</name>
<dbReference type="SUPFAM" id="SSF47672">
    <property type="entry name" value="Transferrin receptor-like dimerisation domain"/>
    <property type="match status" value="1"/>
</dbReference>
<accession>A0A8C5QUB4</accession>
<dbReference type="Ensembl" id="ENSLLET00000043936.1">
    <property type="protein sequence ID" value="ENSLLEP00000042247.1"/>
    <property type="gene ID" value="ENSLLEG00000026863.1"/>
</dbReference>
<organism evidence="3 4">
    <name type="scientific">Leptobrachium leishanense</name>
    <name type="common">Leishan spiny toad</name>
    <dbReference type="NCBI Taxonomy" id="445787"/>
    <lineage>
        <taxon>Eukaryota</taxon>
        <taxon>Metazoa</taxon>
        <taxon>Chordata</taxon>
        <taxon>Craniata</taxon>
        <taxon>Vertebrata</taxon>
        <taxon>Euteleostomi</taxon>
        <taxon>Amphibia</taxon>
        <taxon>Batrachia</taxon>
        <taxon>Anura</taxon>
        <taxon>Pelobatoidea</taxon>
        <taxon>Megophryidae</taxon>
        <taxon>Leptobrachium</taxon>
    </lineage>
</organism>
<dbReference type="PANTHER" id="PTHR10404">
    <property type="entry name" value="N-ACETYLATED-ALPHA-LINKED ACIDIC DIPEPTIDASE"/>
    <property type="match status" value="1"/>
</dbReference>
<gene>
    <name evidence="3" type="primary">NAALADL2</name>
</gene>
<dbReference type="Gene3D" id="3.50.30.30">
    <property type="match status" value="1"/>
</dbReference>
<evidence type="ECO:0000313" key="3">
    <source>
        <dbReference type="Ensembl" id="ENSLLEP00000042247.1"/>
    </source>
</evidence>
<dbReference type="InterPro" id="IPR036757">
    <property type="entry name" value="TFR-like_dimer_dom_sf"/>
</dbReference>
<keyword evidence="4" id="KW-1185">Reference proteome</keyword>
<keyword evidence="2" id="KW-1133">Transmembrane helix</keyword>
<reference evidence="3" key="2">
    <citation type="submission" date="2025-09" db="UniProtKB">
        <authorList>
            <consortium name="Ensembl"/>
        </authorList>
    </citation>
    <scope>IDENTIFICATION</scope>
</reference>
<feature type="region of interest" description="Disordered" evidence="1">
    <location>
        <begin position="19"/>
        <end position="39"/>
    </location>
</feature>
<dbReference type="GeneTree" id="ENSGT01030000234598"/>
<dbReference type="Gene3D" id="3.40.630.10">
    <property type="entry name" value="Zn peptidases"/>
    <property type="match status" value="1"/>
</dbReference>
<sequence length="745" mass="84593">METELQELEIEQYQANDHTHDHQENHLHSRTSIQPSISPKGRFQRLQEEPEYFSHYANREPKNSSQHFCTFIKIFCTFLFTFFLGILIGYISKKDSRASGCFVENGHVSTNETEILRDIIKNISKENIEKHYRYFTQRSVNNENFDTAKEIALLWTSMGLKDTQPVNYSALLDLPGSSPNTITMKNGQCYYPNGQQCDEQIKSHQSQEILLSYAAYSAKGTVEGEITDVQYGTVEDLQRVTQASNVTNNIALLKLGMLPLSYKLSILKDIGFRGALIYIDPCDFPKTSYLNDNLFMVSLKSRMGSYPFDATKKSGNSWTVNGDFTSMFVQPVTVSLLNKLFSIPQIAVPDKCTPFVLPEKEHGTVSLNIQSLPMYKNITNIIGLLRGALLPDRYIILGTPHSNIYGDNSQEWASGSAIMATIIESLMSKVKEGWRPIRTIVFCSWDGSTYGNTGSYKWAEEFRRILETNAVAYVGLHNPINGNISLHSIASPSLQQLISDSIKKVQLTCPEKDFCLGSNVTATQMPGDANYFVNHLGIPAVQFSMEDYKISQVPNIFSEAVFIKKDSQQVIPFFYLHEYIAKLTLEMVLQITSEPLLPFNALDVALEIQKNIEGDVLSMKFLKEKARNLRETVQLFQSSEMRPANDPVERDPTRVRMLNDILQNMEKNFLIENPLPGFFRNILYRMDQKTTQFSTLEETENYTKLSKSNETLLEALGMVLNCINSAQLYFSESLYLFEDGSDRNA</sequence>
<dbReference type="Proteomes" id="UP000694569">
    <property type="component" value="Unplaced"/>
</dbReference>
<dbReference type="PANTHER" id="PTHR10404:SF32">
    <property type="entry name" value="INACTIVE N-ACETYLATED-ALPHA-LINKED ACIDIC DIPEPTIDASE-LIKE PROTEIN 2"/>
    <property type="match status" value="1"/>
</dbReference>
<reference evidence="3" key="1">
    <citation type="submission" date="2025-08" db="UniProtKB">
        <authorList>
            <consortium name="Ensembl"/>
        </authorList>
    </citation>
    <scope>IDENTIFICATION</scope>
</reference>
<dbReference type="SUPFAM" id="SSF53187">
    <property type="entry name" value="Zn-dependent exopeptidases"/>
    <property type="match status" value="1"/>
</dbReference>
<keyword evidence="2" id="KW-0812">Transmembrane</keyword>
<dbReference type="OrthoDB" id="5841748at2759"/>
<evidence type="ECO:0000256" key="2">
    <source>
        <dbReference type="SAM" id="Phobius"/>
    </source>
</evidence>
<dbReference type="AlphaFoldDB" id="A0A8C5QUB4"/>